<feature type="compositionally biased region" description="Polar residues" evidence="5">
    <location>
        <begin position="181"/>
        <end position="193"/>
    </location>
</feature>
<feature type="region of interest" description="Disordered" evidence="5">
    <location>
        <begin position="237"/>
        <end position="263"/>
    </location>
</feature>
<keyword evidence="4 6" id="KW-0472">Membrane</keyword>
<dbReference type="PANTHER" id="PTHR15549:SF26">
    <property type="entry name" value="AXIAL BUDDING PATTERN PROTEIN 2-RELATED"/>
    <property type="match status" value="1"/>
</dbReference>
<evidence type="ECO:0000313" key="7">
    <source>
        <dbReference type="EMBL" id="RDL40954.1"/>
    </source>
</evidence>
<evidence type="ECO:0000256" key="2">
    <source>
        <dbReference type="ARBA" id="ARBA00022692"/>
    </source>
</evidence>
<name>A0A370TZK7_9HELO</name>
<accession>A0A370TZK7</accession>
<evidence type="ECO:0000256" key="6">
    <source>
        <dbReference type="SAM" id="Phobius"/>
    </source>
</evidence>
<feature type="compositionally biased region" description="Low complexity" evidence="5">
    <location>
        <begin position="149"/>
        <end position="178"/>
    </location>
</feature>
<gene>
    <name evidence="7" type="ORF">BP5553_00933</name>
</gene>
<keyword evidence="8" id="KW-1185">Reference proteome</keyword>
<keyword evidence="3 6" id="KW-1133">Transmembrane helix</keyword>
<feature type="compositionally biased region" description="Basic and acidic residues" evidence="5">
    <location>
        <begin position="242"/>
        <end position="263"/>
    </location>
</feature>
<evidence type="ECO:0000313" key="8">
    <source>
        <dbReference type="Proteomes" id="UP000254866"/>
    </source>
</evidence>
<reference evidence="7 8" key="1">
    <citation type="journal article" date="2018" name="IMA Fungus">
        <title>IMA Genome-F 9: Draft genome sequence of Annulohypoxylon stygium, Aspergillus mulundensis, Berkeleyomyces basicola (syn. Thielaviopsis basicola), Ceratocystis smalleyi, two Cercospora beticola strains, Coleophoma cylindrospora, Fusarium fracticaudum, Phialophora cf. hyalina, and Morchella septimelata.</title>
        <authorList>
            <person name="Wingfield B.D."/>
            <person name="Bills G.F."/>
            <person name="Dong Y."/>
            <person name="Huang W."/>
            <person name="Nel W.J."/>
            <person name="Swalarsk-Parry B.S."/>
            <person name="Vaghefi N."/>
            <person name="Wilken P.M."/>
            <person name="An Z."/>
            <person name="de Beer Z.W."/>
            <person name="De Vos L."/>
            <person name="Chen L."/>
            <person name="Duong T.A."/>
            <person name="Gao Y."/>
            <person name="Hammerbacher A."/>
            <person name="Kikkert J.R."/>
            <person name="Li Y."/>
            <person name="Li H."/>
            <person name="Li K."/>
            <person name="Li Q."/>
            <person name="Liu X."/>
            <person name="Ma X."/>
            <person name="Naidoo K."/>
            <person name="Pethybridge S.J."/>
            <person name="Sun J."/>
            <person name="Steenkamp E.T."/>
            <person name="van der Nest M.A."/>
            <person name="van Wyk S."/>
            <person name="Wingfield M.J."/>
            <person name="Xiong C."/>
            <person name="Yue Q."/>
            <person name="Zhang X."/>
        </authorList>
    </citation>
    <scope>NUCLEOTIDE SEQUENCE [LARGE SCALE GENOMIC DNA]</scope>
    <source>
        <strain evidence="7 8">BP 5553</strain>
    </source>
</reference>
<dbReference type="Proteomes" id="UP000254866">
    <property type="component" value="Unassembled WGS sequence"/>
</dbReference>
<feature type="transmembrane region" description="Helical" evidence="6">
    <location>
        <begin position="197"/>
        <end position="220"/>
    </location>
</feature>
<evidence type="ECO:0000256" key="1">
    <source>
        <dbReference type="ARBA" id="ARBA00004167"/>
    </source>
</evidence>
<keyword evidence="2 6" id="KW-0812">Transmembrane</keyword>
<sequence>MSDASAAFSGFALRTNGSCLANEVDCGATRAPFRACCPGTTTKCPEQYNVNCCPTAANCTASLLKDPQCANRRWDLYDNDGYFCCRPGFVGYKTRSNSDGCAKAGDSFQNGETLLKIMSKGGGVLIPFIRSRPEGEGDQTDSQVDQVVPSSTSTSTTSSPTSSHTTSSPSSISSSSPPCDGTTSCEPETPSKSNTGAIAGGVVGGVAGLAIIIAIVWIILRRKRPVAVKDEKRVVYEQTGAVEKDASDQRSELPSHHGVSELE</sequence>
<evidence type="ECO:0008006" key="9">
    <source>
        <dbReference type="Google" id="ProtNLM"/>
    </source>
</evidence>
<evidence type="ECO:0000256" key="5">
    <source>
        <dbReference type="SAM" id="MobiDB-lite"/>
    </source>
</evidence>
<dbReference type="RefSeq" id="XP_031873610.1">
    <property type="nucleotide sequence ID" value="XM_032009556.1"/>
</dbReference>
<comment type="subcellular location">
    <subcellularLocation>
        <location evidence="1">Membrane</location>
        <topology evidence="1">Single-pass membrane protein</topology>
    </subcellularLocation>
</comment>
<evidence type="ECO:0000256" key="4">
    <source>
        <dbReference type="ARBA" id="ARBA00023136"/>
    </source>
</evidence>
<dbReference type="PANTHER" id="PTHR15549">
    <property type="entry name" value="PAIRED IMMUNOGLOBULIN-LIKE TYPE 2 RECEPTOR"/>
    <property type="match status" value="1"/>
</dbReference>
<proteinExistence type="predicted"/>
<evidence type="ECO:0000256" key="3">
    <source>
        <dbReference type="ARBA" id="ARBA00022989"/>
    </source>
</evidence>
<dbReference type="Gene3D" id="1.20.5.510">
    <property type="entry name" value="Single helix bin"/>
    <property type="match status" value="1"/>
</dbReference>
<organism evidence="7 8">
    <name type="scientific">Venustampulla echinocandica</name>
    <dbReference type="NCBI Taxonomy" id="2656787"/>
    <lineage>
        <taxon>Eukaryota</taxon>
        <taxon>Fungi</taxon>
        <taxon>Dikarya</taxon>
        <taxon>Ascomycota</taxon>
        <taxon>Pezizomycotina</taxon>
        <taxon>Leotiomycetes</taxon>
        <taxon>Helotiales</taxon>
        <taxon>Pleuroascaceae</taxon>
        <taxon>Venustampulla</taxon>
    </lineage>
</organism>
<dbReference type="AlphaFoldDB" id="A0A370TZK7"/>
<dbReference type="STRING" id="2656787.A0A370TZK7"/>
<dbReference type="GO" id="GO:0071944">
    <property type="term" value="C:cell periphery"/>
    <property type="evidence" value="ECO:0007669"/>
    <property type="project" value="UniProtKB-ARBA"/>
</dbReference>
<comment type="caution">
    <text evidence="7">The sequence shown here is derived from an EMBL/GenBank/DDBJ whole genome shotgun (WGS) entry which is preliminary data.</text>
</comment>
<dbReference type="GO" id="GO:0016020">
    <property type="term" value="C:membrane"/>
    <property type="evidence" value="ECO:0007669"/>
    <property type="project" value="UniProtKB-SubCell"/>
</dbReference>
<feature type="region of interest" description="Disordered" evidence="5">
    <location>
        <begin position="128"/>
        <end position="193"/>
    </location>
</feature>
<dbReference type="EMBL" id="NPIC01000001">
    <property type="protein sequence ID" value="RDL40954.1"/>
    <property type="molecule type" value="Genomic_DNA"/>
</dbReference>
<dbReference type="OrthoDB" id="3539564at2759"/>
<protein>
    <recommendedName>
        <fullName evidence="9">Mid2 domain-containing protein</fullName>
    </recommendedName>
</protein>
<dbReference type="GeneID" id="43593782"/>
<dbReference type="InterPro" id="IPR051694">
    <property type="entry name" value="Immunoregulatory_rcpt-like"/>
</dbReference>